<evidence type="ECO:0000256" key="7">
    <source>
        <dbReference type="SAM" id="Phobius"/>
    </source>
</evidence>
<sequence>MAYTRLTMIGSNRKADLVLPDDEPVGALLPQLLEVLDERIPGGREIALTTLTGVRIELDSTLGDQGVDHGTMIHLAPLDDAPHPPEIVDITDTVATAAGRRGDHWGEVAGAASVATLSAVVAGIVSVSAQAVLGKPTDPRNYWLLLAAALLTVLAAVFARRSRTGAAAAFGAAAFGIAVPLLVLAPQPWTAGTRIVVLAGAAWLVLGAIVGAGLNRRSALLCSGIGVLAAVLAALGDQLFWPRILVAVVTALTGMALIGLLPGVALALSGLTRYDDRAMRGERSERRNVDHAIEEGFATLTWTVIAISFPTGLALLSLSGQENPWATGLTPAICLVLLLRARVLPLVPQRIALLIAGLVPLLAMFVGSSQLSPTSRLATATALLAALLGVALIRPSAVLAAKLRRAAEVAEVLLIITTIPLALGALDVYTDLLETFR</sequence>
<evidence type="ECO:0000313" key="10">
    <source>
        <dbReference type="Proteomes" id="UP000677180"/>
    </source>
</evidence>
<feature type="transmembrane region" description="Helical" evidence="7">
    <location>
        <begin position="219"/>
        <end position="241"/>
    </location>
</feature>
<keyword evidence="5 7" id="KW-1133">Transmembrane helix</keyword>
<evidence type="ECO:0000259" key="8">
    <source>
        <dbReference type="Pfam" id="PF19053"/>
    </source>
</evidence>
<keyword evidence="4 7" id="KW-0812">Transmembrane</keyword>
<feature type="transmembrane region" description="Helical" evidence="7">
    <location>
        <begin position="191"/>
        <end position="212"/>
    </location>
</feature>
<feature type="transmembrane region" description="Helical" evidence="7">
    <location>
        <begin position="409"/>
        <end position="429"/>
    </location>
</feature>
<evidence type="ECO:0000256" key="1">
    <source>
        <dbReference type="ARBA" id="ARBA00004651"/>
    </source>
</evidence>
<dbReference type="RefSeq" id="WP_014847201.1">
    <property type="nucleotide sequence ID" value="NZ_CP040007.1"/>
</dbReference>
<dbReference type="Gene3D" id="3.10.20.90">
    <property type="entry name" value="Phosphatidylinositol 3-kinase Catalytic Subunit, Chain A, domain 1"/>
    <property type="match status" value="1"/>
</dbReference>
<dbReference type="NCBIfam" id="TIGR03920">
    <property type="entry name" value="T7SS_EccD"/>
    <property type="match status" value="1"/>
</dbReference>
<dbReference type="Pfam" id="PF08817">
    <property type="entry name" value="YukD"/>
    <property type="match status" value="1"/>
</dbReference>
<dbReference type="Pfam" id="PF19053">
    <property type="entry name" value="EccD"/>
    <property type="match status" value="1"/>
</dbReference>
<evidence type="ECO:0000256" key="5">
    <source>
        <dbReference type="ARBA" id="ARBA00022989"/>
    </source>
</evidence>
<organism evidence="9 10">
    <name type="scientific">Arachnia propionica</name>
    <dbReference type="NCBI Taxonomy" id="1750"/>
    <lineage>
        <taxon>Bacteria</taxon>
        <taxon>Bacillati</taxon>
        <taxon>Actinomycetota</taxon>
        <taxon>Actinomycetes</taxon>
        <taxon>Propionibacteriales</taxon>
        <taxon>Propionibacteriaceae</taxon>
        <taxon>Arachnia</taxon>
    </lineage>
</organism>
<dbReference type="GO" id="GO:0005886">
    <property type="term" value="C:plasma membrane"/>
    <property type="evidence" value="ECO:0007669"/>
    <property type="project" value="UniProtKB-SubCell"/>
</dbReference>
<dbReference type="EMBL" id="CP072385">
    <property type="protein sequence ID" value="QUC12019.1"/>
    <property type="molecule type" value="Genomic_DNA"/>
</dbReference>
<evidence type="ECO:0000313" key="9">
    <source>
        <dbReference type="EMBL" id="QUC12019.1"/>
    </source>
</evidence>
<dbReference type="InterPro" id="IPR006707">
    <property type="entry name" value="T7SS_EccD"/>
</dbReference>
<dbReference type="InterPro" id="IPR044049">
    <property type="entry name" value="EccD_transm"/>
</dbReference>
<feature type="transmembrane region" description="Helical" evidence="7">
    <location>
        <begin position="166"/>
        <end position="185"/>
    </location>
</feature>
<dbReference type="AlphaFoldDB" id="A0AB37I7L2"/>
<feature type="transmembrane region" description="Helical" evidence="7">
    <location>
        <begin position="292"/>
        <end position="317"/>
    </location>
</feature>
<feature type="transmembrane region" description="Helical" evidence="7">
    <location>
        <begin position="141"/>
        <end position="159"/>
    </location>
</feature>
<proteinExistence type="inferred from homology"/>
<feature type="transmembrane region" description="Helical" evidence="7">
    <location>
        <begin position="351"/>
        <end position="371"/>
    </location>
</feature>
<evidence type="ECO:0000256" key="3">
    <source>
        <dbReference type="ARBA" id="ARBA00022475"/>
    </source>
</evidence>
<dbReference type="InterPro" id="IPR024962">
    <property type="entry name" value="YukD-like"/>
</dbReference>
<comment type="similarity">
    <text evidence="2">Belongs to the EccD/Snm4 family.</text>
</comment>
<reference evidence="9" key="1">
    <citation type="submission" date="2021-03" db="EMBL/GenBank/DDBJ databases">
        <title>Human Oral Microbial Genomes.</title>
        <authorList>
            <person name="Johnston C.D."/>
            <person name="Chen T."/>
            <person name="Dewhirst F.E."/>
        </authorList>
    </citation>
    <scope>NUCLEOTIDE SEQUENCE</scope>
    <source>
        <strain evidence="9">F0714</strain>
    </source>
</reference>
<gene>
    <name evidence="9" type="primary">eccD</name>
    <name evidence="9" type="ORF">J5A53_04830</name>
</gene>
<feature type="transmembrane region" description="Helical" evidence="7">
    <location>
        <begin position="323"/>
        <end position="339"/>
    </location>
</feature>
<accession>A0AB37I7L2</accession>
<protein>
    <submittedName>
        <fullName evidence="9">Type VII secretion integral membrane protein EccD</fullName>
    </submittedName>
</protein>
<feature type="transmembrane region" description="Helical" evidence="7">
    <location>
        <begin position="108"/>
        <end position="129"/>
    </location>
</feature>
<keyword evidence="3" id="KW-1003">Cell membrane</keyword>
<dbReference type="Proteomes" id="UP000677180">
    <property type="component" value="Chromosome"/>
</dbReference>
<evidence type="ECO:0000256" key="2">
    <source>
        <dbReference type="ARBA" id="ARBA00006162"/>
    </source>
</evidence>
<feature type="transmembrane region" description="Helical" evidence="7">
    <location>
        <begin position="247"/>
        <end position="271"/>
    </location>
</feature>
<name>A0AB37I7L2_9ACTN</name>
<feature type="transmembrane region" description="Helical" evidence="7">
    <location>
        <begin position="377"/>
        <end position="397"/>
    </location>
</feature>
<keyword evidence="6 7" id="KW-0472">Membrane</keyword>
<evidence type="ECO:0000256" key="6">
    <source>
        <dbReference type="ARBA" id="ARBA00023136"/>
    </source>
</evidence>
<comment type="subcellular location">
    <subcellularLocation>
        <location evidence="1">Cell membrane</location>
        <topology evidence="1">Multi-pass membrane protein</topology>
    </subcellularLocation>
</comment>
<feature type="domain" description="EccD-like transmembrane" evidence="8">
    <location>
        <begin position="117"/>
        <end position="430"/>
    </location>
</feature>
<evidence type="ECO:0000256" key="4">
    <source>
        <dbReference type="ARBA" id="ARBA00022692"/>
    </source>
</evidence>